<dbReference type="EMBL" id="MT143105">
    <property type="protein sequence ID" value="QJA92893.1"/>
    <property type="molecule type" value="Genomic_DNA"/>
</dbReference>
<reference evidence="1" key="1">
    <citation type="submission" date="2020-03" db="EMBL/GenBank/DDBJ databases">
        <title>The deep terrestrial virosphere.</title>
        <authorList>
            <person name="Holmfeldt K."/>
            <person name="Nilsson E."/>
            <person name="Simone D."/>
            <person name="Lopez-Fernandez M."/>
            <person name="Wu X."/>
            <person name="de Brujin I."/>
            <person name="Lundin D."/>
            <person name="Andersson A."/>
            <person name="Bertilsson S."/>
            <person name="Dopson M."/>
        </authorList>
    </citation>
    <scope>NUCLEOTIDE SEQUENCE</scope>
    <source>
        <strain evidence="1">MM415B04426</strain>
    </source>
</reference>
<sequence>MNREAIVRILEDKDAHFIANWWVVADQIIALQPELKVLSDEEIEKVVSDWVNESFSVRSIQLDRGHWEYIAPVIAQAQLDSCNRQLKG</sequence>
<name>A0A6M3LEN5_9ZZZZ</name>
<evidence type="ECO:0000313" key="1">
    <source>
        <dbReference type="EMBL" id="QJA92893.1"/>
    </source>
</evidence>
<protein>
    <submittedName>
        <fullName evidence="1">Uncharacterized protein</fullName>
    </submittedName>
</protein>
<gene>
    <name evidence="1" type="ORF">MM415B04426_0003</name>
</gene>
<dbReference type="AlphaFoldDB" id="A0A6M3LEN5"/>
<proteinExistence type="predicted"/>
<organism evidence="1">
    <name type="scientific">viral metagenome</name>
    <dbReference type="NCBI Taxonomy" id="1070528"/>
    <lineage>
        <taxon>unclassified sequences</taxon>
        <taxon>metagenomes</taxon>
        <taxon>organismal metagenomes</taxon>
    </lineage>
</organism>
<accession>A0A6M3LEN5</accession>